<dbReference type="PROSITE" id="PS00622">
    <property type="entry name" value="HTH_LUXR_1"/>
    <property type="match status" value="1"/>
</dbReference>
<dbReference type="SMART" id="SM00421">
    <property type="entry name" value="HTH_LUXR"/>
    <property type="match status" value="1"/>
</dbReference>
<dbReference type="SUPFAM" id="SSF55781">
    <property type="entry name" value="GAF domain-like"/>
    <property type="match status" value="1"/>
</dbReference>
<dbReference type="SMART" id="SM00065">
    <property type="entry name" value="GAF"/>
    <property type="match status" value="1"/>
</dbReference>
<comment type="caution">
    <text evidence="5">The sequence shown here is derived from an EMBL/GenBank/DDBJ whole genome shotgun (WGS) entry which is preliminary data.</text>
</comment>
<keyword evidence="1" id="KW-0805">Transcription regulation</keyword>
<dbReference type="Proteomes" id="UP001057702">
    <property type="component" value="Unassembled WGS sequence"/>
</dbReference>
<proteinExistence type="predicted"/>
<evidence type="ECO:0000256" key="1">
    <source>
        <dbReference type="ARBA" id="ARBA00023015"/>
    </source>
</evidence>
<protein>
    <submittedName>
        <fullName evidence="5">LuxR C-terminal-related transcriptional regulator</fullName>
    </submittedName>
</protein>
<dbReference type="PANTHER" id="PTHR44688">
    <property type="entry name" value="DNA-BINDING TRANSCRIPTIONAL ACTIVATOR DEVR_DOSR"/>
    <property type="match status" value="1"/>
</dbReference>
<evidence type="ECO:0000313" key="5">
    <source>
        <dbReference type="EMBL" id="MCQ4079222.1"/>
    </source>
</evidence>
<keyword evidence="6" id="KW-1185">Reference proteome</keyword>
<keyword evidence="3" id="KW-0804">Transcription</keyword>
<sequence length="332" mass="37072">MTHRLRSERNEAAWQRLLVILNQLHQSSVFLREAVLLDRSAAVVTIREALERLRSVTTVEQLAQRLPGEIGRLGFRRSLVSRVTDGVWVARYAFVDRDDELAELLVQAGSEEPSRLTTQLLETELVRRRRPMIVRDPQKNPRMHQKLKVATNTRCYVAAPVISGDHVIGFLHADEYLGGSAMDEFSRDLLGMFAEGVGHAIERTAFYERLQAIRGQLHDYSRGVNDLIDEFVSANVELHSTASEGAEPVSPRPARVLDPGFSAAPAASPLTRRELEILRHMASGATNAQIANRLVLSEGTVKSHVKHILRKLGAANRAQAVAHYHVLVQQGR</sequence>
<reference evidence="5" key="1">
    <citation type="submission" date="2022-06" db="EMBL/GenBank/DDBJ databases">
        <title>Draft genome sequence of Streptomyces sp. RB6PN25 isolated from peat swamp forest in Thailand.</title>
        <authorList>
            <person name="Duangmal K."/>
            <person name="Klaysubun C."/>
        </authorList>
    </citation>
    <scope>NUCLEOTIDE SEQUENCE</scope>
    <source>
        <strain evidence="5">RB6PN25</strain>
    </source>
</reference>
<dbReference type="PANTHER" id="PTHR44688:SF16">
    <property type="entry name" value="DNA-BINDING TRANSCRIPTIONAL ACTIVATOR DEVR_DOSR"/>
    <property type="match status" value="1"/>
</dbReference>
<dbReference type="RefSeq" id="WP_255918074.1">
    <property type="nucleotide sequence ID" value="NZ_JANFNG010000001.1"/>
</dbReference>
<dbReference type="InterPro" id="IPR000792">
    <property type="entry name" value="Tscrpt_reg_LuxR_C"/>
</dbReference>
<dbReference type="Pfam" id="PF00196">
    <property type="entry name" value="GerE"/>
    <property type="match status" value="1"/>
</dbReference>
<dbReference type="Gene3D" id="3.30.450.40">
    <property type="match status" value="1"/>
</dbReference>
<dbReference type="Gene3D" id="1.10.10.10">
    <property type="entry name" value="Winged helix-like DNA-binding domain superfamily/Winged helix DNA-binding domain"/>
    <property type="match status" value="1"/>
</dbReference>
<gene>
    <name evidence="5" type="ORF">NGB36_00965</name>
</gene>
<feature type="domain" description="HTH luxR-type" evidence="4">
    <location>
        <begin position="263"/>
        <end position="328"/>
    </location>
</feature>
<dbReference type="CDD" id="cd06170">
    <property type="entry name" value="LuxR_C_like"/>
    <property type="match status" value="1"/>
</dbReference>
<dbReference type="SUPFAM" id="SSF46894">
    <property type="entry name" value="C-terminal effector domain of the bipartite response regulators"/>
    <property type="match status" value="1"/>
</dbReference>
<dbReference type="InterPro" id="IPR003018">
    <property type="entry name" value="GAF"/>
</dbReference>
<dbReference type="PROSITE" id="PS50043">
    <property type="entry name" value="HTH_LUXR_2"/>
    <property type="match status" value="1"/>
</dbReference>
<evidence type="ECO:0000256" key="3">
    <source>
        <dbReference type="ARBA" id="ARBA00023163"/>
    </source>
</evidence>
<evidence type="ECO:0000259" key="4">
    <source>
        <dbReference type="PROSITE" id="PS50043"/>
    </source>
</evidence>
<dbReference type="InterPro" id="IPR016032">
    <property type="entry name" value="Sig_transdc_resp-reg_C-effctor"/>
</dbReference>
<evidence type="ECO:0000256" key="2">
    <source>
        <dbReference type="ARBA" id="ARBA00023125"/>
    </source>
</evidence>
<accession>A0ABT1PRP0</accession>
<name>A0ABT1PRP0_9ACTN</name>
<dbReference type="InterPro" id="IPR029016">
    <property type="entry name" value="GAF-like_dom_sf"/>
</dbReference>
<organism evidence="5 6">
    <name type="scientific">Streptomyces humicola</name>
    <dbReference type="NCBI Taxonomy" id="2953240"/>
    <lineage>
        <taxon>Bacteria</taxon>
        <taxon>Bacillati</taxon>
        <taxon>Actinomycetota</taxon>
        <taxon>Actinomycetes</taxon>
        <taxon>Kitasatosporales</taxon>
        <taxon>Streptomycetaceae</taxon>
        <taxon>Streptomyces</taxon>
    </lineage>
</organism>
<evidence type="ECO:0000313" key="6">
    <source>
        <dbReference type="Proteomes" id="UP001057702"/>
    </source>
</evidence>
<keyword evidence="2" id="KW-0238">DNA-binding</keyword>
<dbReference type="Pfam" id="PF13185">
    <property type="entry name" value="GAF_2"/>
    <property type="match status" value="1"/>
</dbReference>
<dbReference type="PRINTS" id="PR00038">
    <property type="entry name" value="HTHLUXR"/>
</dbReference>
<dbReference type="EMBL" id="JANFNG010000001">
    <property type="protein sequence ID" value="MCQ4079222.1"/>
    <property type="molecule type" value="Genomic_DNA"/>
</dbReference>
<dbReference type="InterPro" id="IPR036388">
    <property type="entry name" value="WH-like_DNA-bd_sf"/>
</dbReference>